<dbReference type="Proteomes" id="UP001187192">
    <property type="component" value="Unassembled WGS sequence"/>
</dbReference>
<evidence type="ECO:0000313" key="1">
    <source>
        <dbReference type="EMBL" id="GMN62883.1"/>
    </source>
</evidence>
<organism evidence="1 2">
    <name type="scientific">Ficus carica</name>
    <name type="common">Common fig</name>
    <dbReference type="NCBI Taxonomy" id="3494"/>
    <lineage>
        <taxon>Eukaryota</taxon>
        <taxon>Viridiplantae</taxon>
        <taxon>Streptophyta</taxon>
        <taxon>Embryophyta</taxon>
        <taxon>Tracheophyta</taxon>
        <taxon>Spermatophyta</taxon>
        <taxon>Magnoliopsida</taxon>
        <taxon>eudicotyledons</taxon>
        <taxon>Gunneridae</taxon>
        <taxon>Pentapetalae</taxon>
        <taxon>rosids</taxon>
        <taxon>fabids</taxon>
        <taxon>Rosales</taxon>
        <taxon>Moraceae</taxon>
        <taxon>Ficeae</taxon>
        <taxon>Ficus</taxon>
    </lineage>
</organism>
<dbReference type="EMBL" id="BTGU01000137">
    <property type="protein sequence ID" value="GMN62883.1"/>
    <property type="molecule type" value="Genomic_DNA"/>
</dbReference>
<proteinExistence type="predicted"/>
<sequence>MTVEIRNAIASHHRDLLPDATELQIWSINSCQHNSRPHRRWWRSVMVEIRNAISPQTPSSYIFGPRSLILIAVTEAQSEDEEKERNRGGA</sequence>
<accession>A0AA88J1S5</accession>
<comment type="caution">
    <text evidence="1">The sequence shown here is derived from an EMBL/GenBank/DDBJ whole genome shotgun (WGS) entry which is preliminary data.</text>
</comment>
<evidence type="ECO:0000313" key="2">
    <source>
        <dbReference type="Proteomes" id="UP001187192"/>
    </source>
</evidence>
<dbReference type="AlphaFoldDB" id="A0AA88J1S5"/>
<protein>
    <submittedName>
        <fullName evidence="1">Uncharacterized protein</fullName>
    </submittedName>
</protein>
<gene>
    <name evidence="1" type="ORF">TIFTF001_031963</name>
</gene>
<reference evidence="1" key="1">
    <citation type="submission" date="2023-07" db="EMBL/GenBank/DDBJ databases">
        <title>draft genome sequence of fig (Ficus carica).</title>
        <authorList>
            <person name="Takahashi T."/>
            <person name="Nishimura K."/>
        </authorList>
    </citation>
    <scope>NUCLEOTIDE SEQUENCE</scope>
</reference>
<keyword evidence="2" id="KW-1185">Reference proteome</keyword>
<name>A0AA88J1S5_FICCA</name>